<feature type="transmembrane region" description="Helical" evidence="2">
    <location>
        <begin position="88"/>
        <end position="114"/>
    </location>
</feature>
<dbReference type="RefSeq" id="WP_341373655.1">
    <property type="nucleotide sequence ID" value="NZ_JBBUTF010000006.1"/>
</dbReference>
<comment type="caution">
    <text evidence="3">The sequence shown here is derived from an EMBL/GenBank/DDBJ whole genome shotgun (WGS) entry which is preliminary data.</text>
</comment>
<dbReference type="PANTHER" id="PTHR43317">
    <property type="entry name" value="THERMOSPERMINE SYNTHASE ACAULIS5"/>
    <property type="match status" value="1"/>
</dbReference>
<reference evidence="3 4" key="1">
    <citation type="submission" date="2024-04" db="EMBL/GenBank/DDBJ databases">
        <title>Novel species of the genus Ideonella isolated from streams.</title>
        <authorList>
            <person name="Lu H."/>
        </authorList>
    </citation>
    <scope>NUCLEOTIDE SEQUENCE [LARGE SCALE GENOMIC DNA]</scope>
    <source>
        <strain evidence="3 4">BYS139W</strain>
    </source>
</reference>
<dbReference type="SUPFAM" id="SSF53335">
    <property type="entry name" value="S-adenosyl-L-methionine-dependent methyltransferases"/>
    <property type="match status" value="1"/>
</dbReference>
<feature type="transmembrane region" description="Helical" evidence="2">
    <location>
        <begin position="126"/>
        <end position="149"/>
    </location>
</feature>
<accession>A0ABU9B7L0</accession>
<keyword evidence="2" id="KW-0472">Membrane</keyword>
<dbReference type="Gene3D" id="3.40.50.150">
    <property type="entry name" value="Vaccinia Virus protein VP39"/>
    <property type="match status" value="1"/>
</dbReference>
<feature type="transmembrane region" description="Helical" evidence="2">
    <location>
        <begin position="15"/>
        <end position="37"/>
    </location>
</feature>
<dbReference type="Proteomes" id="UP001368500">
    <property type="component" value="Unassembled WGS sequence"/>
</dbReference>
<evidence type="ECO:0000313" key="3">
    <source>
        <dbReference type="EMBL" id="MEK8025869.1"/>
    </source>
</evidence>
<name>A0ABU9B7L0_9BURK</name>
<dbReference type="EMBL" id="JBBUTF010000006">
    <property type="protein sequence ID" value="MEK8025869.1"/>
    <property type="molecule type" value="Genomic_DNA"/>
</dbReference>
<evidence type="ECO:0000256" key="2">
    <source>
        <dbReference type="SAM" id="Phobius"/>
    </source>
</evidence>
<keyword evidence="2" id="KW-1133">Transmembrane helix</keyword>
<proteinExistence type="predicted"/>
<keyword evidence="2" id="KW-0812">Transmembrane</keyword>
<dbReference type="Pfam" id="PF01564">
    <property type="entry name" value="Spermine_synth"/>
    <property type="match status" value="1"/>
</dbReference>
<dbReference type="InterPro" id="IPR029063">
    <property type="entry name" value="SAM-dependent_MTases_sf"/>
</dbReference>
<feature type="transmembrane region" description="Helical" evidence="2">
    <location>
        <begin position="49"/>
        <end position="68"/>
    </location>
</feature>
<evidence type="ECO:0000313" key="4">
    <source>
        <dbReference type="Proteomes" id="UP001368500"/>
    </source>
</evidence>
<feature type="transmembrane region" description="Helical" evidence="2">
    <location>
        <begin position="375"/>
        <end position="394"/>
    </location>
</feature>
<feature type="transmembrane region" description="Helical" evidence="2">
    <location>
        <begin position="268"/>
        <end position="288"/>
    </location>
</feature>
<dbReference type="CDD" id="cd02440">
    <property type="entry name" value="AdoMet_MTases"/>
    <property type="match status" value="1"/>
</dbReference>
<sequence>MAWTQQAGILLGHEAAAVLAVVTAFMAGLALGALAFGEWVARSARPLRTYVLCELLIAFWAALSPGWVDAVAPWLLQALGSQASPALQWGGGFAVLTLLWLPATVAMGLALPALDRLLGADGRQVAGLYAANTAGALAGVLLAVGWWMPELGLRQTARCCALLNLACAGLVLWRSRAGVQVPLPERRSAARATARATAPADRALLGLLAWSGLLGIGVEVLAVRVLSRVAENTLYTWAALLACYLMGTAAGAVLWQRFAPAAEGRLRGAPWLLAAAGVLACALVLAQADALQTGALHWLQARGAEPLAAALAAETWPAWLAFAPATAAMGALFSHLAETAQRRGLSLGRVFGCNTAGAALAPPLIGLWALPAFGAGRVAACLLLGYLVAGTWLARHGPARAGWAGLALAALVAVALAPDLPRPDESTAVLWRREGALGEVRVLEDADGVRRLQINRRAQEGDNVSRHVDGRQAALPLLLHAAPRRVLMIGLGTGVTARAAAADPQARVEVVELLPEVVAAAPLFAQPAERAQQDRLQVQVADARRRLRTDDGTRWDLVIGDNVHPGRSGTAALYTVEQFRAVRARLAPDGLYVQWLPLHQLDTDSLRGIVQAWMTVFPRAAAVLASHSLDTPVLGLVGRVDGGGADAAPLPAWAVLQQRLREGDAWAPGARPAEAPGLTTVWDVAGSVVADADALRALAGDAAPDTDDRPQLAWQALRVTYAPQASPRERLAGWLTDWSARRESAGAQRLTALFGDVAAGSGTVALDRPSAVLPAEVAADLLTWWAVRDDYLALGLHVHPTADVRGMLAQVQAPLLGLLQRSPGFSPARGALVHMAQALQARDAGAARALRDALAATVPHPP</sequence>
<feature type="transmembrane region" description="Helical" evidence="2">
    <location>
        <begin position="234"/>
        <end position="256"/>
    </location>
</feature>
<organism evidence="3 4">
    <name type="scientific">Pseudaquabacterium rugosum</name>
    <dbReference type="NCBI Taxonomy" id="2984194"/>
    <lineage>
        <taxon>Bacteria</taxon>
        <taxon>Pseudomonadati</taxon>
        <taxon>Pseudomonadota</taxon>
        <taxon>Betaproteobacteria</taxon>
        <taxon>Burkholderiales</taxon>
        <taxon>Sphaerotilaceae</taxon>
        <taxon>Pseudaquabacterium</taxon>
    </lineage>
</organism>
<feature type="transmembrane region" description="Helical" evidence="2">
    <location>
        <begin position="316"/>
        <end position="337"/>
    </location>
</feature>
<feature type="transmembrane region" description="Helical" evidence="2">
    <location>
        <begin position="349"/>
        <end position="369"/>
    </location>
</feature>
<dbReference type="PANTHER" id="PTHR43317:SF1">
    <property type="entry name" value="THERMOSPERMINE SYNTHASE ACAULIS5"/>
    <property type="match status" value="1"/>
</dbReference>
<feature type="transmembrane region" description="Helical" evidence="2">
    <location>
        <begin position="155"/>
        <end position="173"/>
    </location>
</feature>
<protein>
    <submittedName>
        <fullName evidence="3">Fused MFS/spermidine synthase</fullName>
    </submittedName>
</protein>
<evidence type="ECO:0000256" key="1">
    <source>
        <dbReference type="ARBA" id="ARBA00023115"/>
    </source>
</evidence>
<keyword evidence="1" id="KW-0620">Polyamine biosynthesis</keyword>
<dbReference type="NCBIfam" id="NF037959">
    <property type="entry name" value="MFS_SpdSyn"/>
    <property type="match status" value="1"/>
</dbReference>
<feature type="transmembrane region" description="Helical" evidence="2">
    <location>
        <begin position="203"/>
        <end position="222"/>
    </location>
</feature>
<gene>
    <name evidence="3" type="ORF">AACH11_07840</name>
</gene>
<keyword evidence="4" id="KW-1185">Reference proteome</keyword>
<feature type="transmembrane region" description="Helical" evidence="2">
    <location>
        <begin position="401"/>
        <end position="418"/>
    </location>
</feature>